<gene>
    <name evidence="4" type="ORF">GCM10009533_44680</name>
</gene>
<protein>
    <submittedName>
        <fullName evidence="4">Serine protease</fullName>
    </submittedName>
</protein>
<sequence>MPGAARRTLSLVGGILAGAALVLPGSVATADTRPFIIGGHDATEQYSFMVSLQQGGQHGCGGSLIRPDWVVTAAHCVGAPDGMTARIGSTDRTGGGSEAKVTQAIVHPDYNGGAGPGGDIALLKLDHAVEQKPIAIAPDPGAAGTATRIIGWGMTCDDEQQCPELPVTLQELDTELVDDARCTNFDGGTELCTDSDTPDAMGCFGDSGGPQVVGRPGEWQLIGATSRDGDDDPKCATGPGIWTDVTAYTDWIDQQIGG</sequence>
<comment type="similarity">
    <text evidence="1">Belongs to the peptidase S1 family.</text>
</comment>
<dbReference type="InterPro" id="IPR001314">
    <property type="entry name" value="Peptidase_S1A"/>
</dbReference>
<dbReference type="PRINTS" id="PR00722">
    <property type="entry name" value="CHYMOTRYPSIN"/>
</dbReference>
<name>A0ABN1DDC6_SACER</name>
<dbReference type="SUPFAM" id="SSF50494">
    <property type="entry name" value="Trypsin-like serine proteases"/>
    <property type="match status" value="1"/>
</dbReference>
<evidence type="ECO:0000256" key="2">
    <source>
        <dbReference type="ARBA" id="ARBA00023157"/>
    </source>
</evidence>
<keyword evidence="5" id="KW-1185">Reference proteome</keyword>
<reference evidence="4 5" key="1">
    <citation type="journal article" date="2019" name="Int. J. Syst. Evol. Microbiol.">
        <title>The Global Catalogue of Microorganisms (GCM) 10K type strain sequencing project: providing services to taxonomists for standard genome sequencing and annotation.</title>
        <authorList>
            <consortium name="The Broad Institute Genomics Platform"/>
            <consortium name="The Broad Institute Genome Sequencing Center for Infectious Disease"/>
            <person name="Wu L."/>
            <person name="Ma J."/>
        </authorList>
    </citation>
    <scope>NUCLEOTIDE SEQUENCE [LARGE SCALE GENOMIC DNA]</scope>
    <source>
        <strain evidence="4 5">JCM 10303</strain>
    </source>
</reference>
<dbReference type="GO" id="GO:0006508">
    <property type="term" value="P:proteolysis"/>
    <property type="evidence" value="ECO:0007669"/>
    <property type="project" value="UniProtKB-KW"/>
</dbReference>
<dbReference type="SMART" id="SM00020">
    <property type="entry name" value="Tryp_SPc"/>
    <property type="match status" value="1"/>
</dbReference>
<dbReference type="PANTHER" id="PTHR24276">
    <property type="entry name" value="POLYSERASE-RELATED"/>
    <property type="match status" value="1"/>
</dbReference>
<dbReference type="InterPro" id="IPR009003">
    <property type="entry name" value="Peptidase_S1_PA"/>
</dbReference>
<organism evidence="4 5">
    <name type="scientific">Saccharopolyspora erythraea</name>
    <name type="common">Streptomyces erythraeus</name>
    <dbReference type="NCBI Taxonomy" id="1836"/>
    <lineage>
        <taxon>Bacteria</taxon>
        <taxon>Bacillati</taxon>
        <taxon>Actinomycetota</taxon>
        <taxon>Actinomycetes</taxon>
        <taxon>Pseudonocardiales</taxon>
        <taxon>Pseudonocardiaceae</taxon>
        <taxon>Saccharopolyspora</taxon>
    </lineage>
</organism>
<feature type="domain" description="Peptidase S1" evidence="3">
    <location>
        <begin position="36"/>
        <end position="257"/>
    </location>
</feature>
<dbReference type="GO" id="GO:0008233">
    <property type="term" value="F:peptidase activity"/>
    <property type="evidence" value="ECO:0007669"/>
    <property type="project" value="UniProtKB-KW"/>
</dbReference>
<dbReference type="InterPro" id="IPR001254">
    <property type="entry name" value="Trypsin_dom"/>
</dbReference>
<dbReference type="InterPro" id="IPR043504">
    <property type="entry name" value="Peptidase_S1_PA_chymotrypsin"/>
</dbReference>
<dbReference type="Gene3D" id="2.40.10.10">
    <property type="entry name" value="Trypsin-like serine proteases"/>
    <property type="match status" value="1"/>
</dbReference>
<dbReference type="PANTHER" id="PTHR24276:SF98">
    <property type="entry name" value="FI18310P1-RELATED"/>
    <property type="match status" value="1"/>
</dbReference>
<dbReference type="InterPro" id="IPR018114">
    <property type="entry name" value="TRYPSIN_HIS"/>
</dbReference>
<dbReference type="Proteomes" id="UP001500729">
    <property type="component" value="Unassembled WGS sequence"/>
</dbReference>
<evidence type="ECO:0000256" key="1">
    <source>
        <dbReference type="ARBA" id="ARBA00007664"/>
    </source>
</evidence>
<dbReference type="EMBL" id="BAAAGS010000032">
    <property type="protein sequence ID" value="GAA0540690.1"/>
    <property type="molecule type" value="Genomic_DNA"/>
</dbReference>
<dbReference type="Pfam" id="PF00089">
    <property type="entry name" value="Trypsin"/>
    <property type="match status" value="1"/>
</dbReference>
<evidence type="ECO:0000259" key="3">
    <source>
        <dbReference type="PROSITE" id="PS50240"/>
    </source>
</evidence>
<keyword evidence="4" id="KW-0378">Hydrolase</keyword>
<dbReference type="InterPro" id="IPR050430">
    <property type="entry name" value="Peptidase_S1"/>
</dbReference>
<proteinExistence type="inferred from homology"/>
<dbReference type="PROSITE" id="PS50240">
    <property type="entry name" value="TRYPSIN_DOM"/>
    <property type="match status" value="1"/>
</dbReference>
<evidence type="ECO:0000313" key="4">
    <source>
        <dbReference type="EMBL" id="GAA0540690.1"/>
    </source>
</evidence>
<accession>A0ABN1DDC6</accession>
<evidence type="ECO:0000313" key="5">
    <source>
        <dbReference type="Proteomes" id="UP001500729"/>
    </source>
</evidence>
<keyword evidence="2" id="KW-1015">Disulfide bond</keyword>
<keyword evidence="4" id="KW-0645">Protease</keyword>
<dbReference type="PROSITE" id="PS00134">
    <property type="entry name" value="TRYPSIN_HIS"/>
    <property type="match status" value="1"/>
</dbReference>
<dbReference type="CDD" id="cd00190">
    <property type="entry name" value="Tryp_SPc"/>
    <property type="match status" value="1"/>
</dbReference>
<comment type="caution">
    <text evidence="4">The sequence shown here is derived from an EMBL/GenBank/DDBJ whole genome shotgun (WGS) entry which is preliminary data.</text>
</comment>